<evidence type="ECO:0000313" key="1">
    <source>
        <dbReference type="EMBL" id="TQD74901.1"/>
    </source>
</evidence>
<proteinExistence type="predicted"/>
<dbReference type="AlphaFoldDB" id="A0A540KL13"/>
<comment type="caution">
    <text evidence="1">The sequence shown here is derived from an EMBL/GenBank/DDBJ whole genome shotgun (WGS) entry which is preliminary data.</text>
</comment>
<dbReference type="Proteomes" id="UP000315295">
    <property type="component" value="Unassembled WGS sequence"/>
</dbReference>
<evidence type="ECO:0000313" key="2">
    <source>
        <dbReference type="Proteomes" id="UP000315295"/>
    </source>
</evidence>
<reference evidence="1 2" key="1">
    <citation type="journal article" date="2019" name="G3 (Bethesda)">
        <title>Sequencing of a Wild Apple (Malus baccata) Genome Unravels the Differences Between Cultivated and Wild Apple Species Regarding Disease Resistance and Cold Tolerance.</title>
        <authorList>
            <person name="Chen X."/>
        </authorList>
    </citation>
    <scope>NUCLEOTIDE SEQUENCE [LARGE SCALE GENOMIC DNA]</scope>
    <source>
        <strain evidence="2">cv. Shandingzi</strain>
        <tissue evidence="1">Leaves</tissue>
    </source>
</reference>
<organism evidence="1 2">
    <name type="scientific">Malus baccata</name>
    <name type="common">Siberian crab apple</name>
    <name type="synonym">Pyrus baccata</name>
    <dbReference type="NCBI Taxonomy" id="106549"/>
    <lineage>
        <taxon>Eukaryota</taxon>
        <taxon>Viridiplantae</taxon>
        <taxon>Streptophyta</taxon>
        <taxon>Embryophyta</taxon>
        <taxon>Tracheophyta</taxon>
        <taxon>Spermatophyta</taxon>
        <taxon>Magnoliopsida</taxon>
        <taxon>eudicotyledons</taxon>
        <taxon>Gunneridae</taxon>
        <taxon>Pentapetalae</taxon>
        <taxon>rosids</taxon>
        <taxon>fabids</taxon>
        <taxon>Rosales</taxon>
        <taxon>Rosaceae</taxon>
        <taxon>Amygdaloideae</taxon>
        <taxon>Maleae</taxon>
        <taxon>Malus</taxon>
    </lineage>
</organism>
<accession>A0A540KL13</accession>
<sequence>MRQCFVEIATHVEELQEMPNYGFPVSDGVQSCLRFHGKLQIRLILLASMLL</sequence>
<name>A0A540KL13_MALBA</name>
<keyword evidence="2" id="KW-1185">Reference proteome</keyword>
<gene>
    <name evidence="1" type="ORF">C1H46_039574</name>
</gene>
<protein>
    <submittedName>
        <fullName evidence="1">Uncharacterized protein</fullName>
    </submittedName>
</protein>
<dbReference type="EMBL" id="VIEB01001145">
    <property type="protein sequence ID" value="TQD74901.1"/>
    <property type="molecule type" value="Genomic_DNA"/>
</dbReference>